<proteinExistence type="predicted"/>
<accession>E9J5U1</accession>
<evidence type="ECO:0000313" key="1">
    <source>
        <dbReference type="EMBL" id="EFZ11812.1"/>
    </source>
</evidence>
<organism>
    <name type="scientific">Solenopsis invicta</name>
    <name type="common">Red imported fire ant</name>
    <name type="synonym">Solenopsis wagneri</name>
    <dbReference type="NCBI Taxonomy" id="13686"/>
    <lineage>
        <taxon>Eukaryota</taxon>
        <taxon>Metazoa</taxon>
        <taxon>Ecdysozoa</taxon>
        <taxon>Arthropoda</taxon>
        <taxon>Hexapoda</taxon>
        <taxon>Insecta</taxon>
        <taxon>Pterygota</taxon>
        <taxon>Neoptera</taxon>
        <taxon>Endopterygota</taxon>
        <taxon>Hymenoptera</taxon>
        <taxon>Apocrita</taxon>
        <taxon>Aculeata</taxon>
        <taxon>Formicoidea</taxon>
        <taxon>Formicidae</taxon>
        <taxon>Myrmicinae</taxon>
        <taxon>Solenopsis</taxon>
    </lineage>
</organism>
<protein>
    <submittedName>
        <fullName evidence="1">Uncharacterized protein</fullName>
    </submittedName>
</protein>
<dbReference type="EMBL" id="GL768196">
    <property type="protein sequence ID" value="EFZ11812.1"/>
    <property type="molecule type" value="Genomic_DNA"/>
</dbReference>
<dbReference type="AlphaFoldDB" id="E9J5U1"/>
<reference evidence="1" key="1">
    <citation type="journal article" date="2011" name="Proc. Natl. Acad. Sci. U.S.A.">
        <title>The genome of the fire ant Solenopsis invicta.</title>
        <authorList>
            <person name="Wurm Y."/>
            <person name="Wang J."/>
            <person name="Riba-Grognuz O."/>
            <person name="Corona M."/>
            <person name="Nygaard S."/>
            <person name="Hunt B.G."/>
            <person name="Ingram K.K."/>
            <person name="Falquet L."/>
            <person name="Nipitwattanaphon M."/>
            <person name="Gotzek D."/>
            <person name="Dijkstra M.B."/>
            <person name="Oettler J."/>
            <person name="Comtesse F."/>
            <person name="Shih C.J."/>
            <person name="Wu W.J."/>
            <person name="Yang C.C."/>
            <person name="Thomas J."/>
            <person name="Beaudoing E."/>
            <person name="Pradervand S."/>
            <person name="Flegel V."/>
            <person name="Cook E.D."/>
            <person name="Fabbretti R."/>
            <person name="Stockinger H."/>
            <person name="Long L."/>
            <person name="Farmerie W.G."/>
            <person name="Oakey J."/>
            <person name="Boomsma J.J."/>
            <person name="Pamilo P."/>
            <person name="Yi S.V."/>
            <person name="Heinze J."/>
            <person name="Goodisman M.A."/>
            <person name="Farinelli L."/>
            <person name="Harshman K."/>
            <person name="Hulo N."/>
            <person name="Cerutti L."/>
            <person name="Xenarios I."/>
            <person name="Shoemaker D."/>
            <person name="Keller L."/>
        </authorList>
    </citation>
    <scope>NUCLEOTIDE SEQUENCE [LARGE SCALE GENOMIC DNA]</scope>
</reference>
<sequence>MRVFGNATQTEMSLGNHILYQCDNEIEIAVFPIKEEIVKVAKAEDTSNIEKLINAESFQIWKFQLGILFRTHKLFEVVTKITTAAERDNQWLKKDAIAQKFIVTTVNKKPLMHLLNC</sequence>
<feature type="non-terminal residue" evidence="1">
    <location>
        <position position="117"/>
    </location>
</feature>
<name>E9J5U1_SOLIN</name>
<dbReference type="HOGENOM" id="CLU_2087844_0_0_1"/>
<gene>
    <name evidence="1" type="ORF">SINV_02381</name>
</gene>